<dbReference type="AlphaFoldDB" id="A0A6J3MCX9"/>
<proteinExistence type="inferred from homology"/>
<sequence length="292" mass="30875">MRSSSVVAAILLAAGQVAAQSAITQGTWDNIVQYTRFARASYASTCATPPNGSVVLNYINDAPTDGHATLFRWDSAKQIVLSFRGTYTPQNWDSDLDFGSTALTIAGTSCSGCNVHTGFQKVYNGIGAQVLSAVNSAIAANPGYSLVLTGHSLGGALASLGTVALGARGIKIAATYTFGEPRNGNSAFSTYLFKFVPFANYFRVTHSNDGVPQVPPAFLGFTHHGNEYWQKATGYNNTAATTVLCAPPATGENTNCDLGQRNDIFINYAHVTYTNDVIGNTLHIHDCGAPFP</sequence>
<evidence type="ECO:0000256" key="4">
    <source>
        <dbReference type="SAM" id="SignalP"/>
    </source>
</evidence>
<dbReference type="Proteomes" id="UP000504637">
    <property type="component" value="Unplaced"/>
</dbReference>
<reference evidence="7" key="3">
    <citation type="submission" date="2025-08" db="UniProtKB">
        <authorList>
            <consortium name="RefSeq"/>
        </authorList>
    </citation>
    <scope>IDENTIFICATION</scope>
    <source>
        <strain evidence="7">CBS 342.82</strain>
    </source>
</reference>
<feature type="chain" id="PRO_5026989352" evidence="4">
    <location>
        <begin position="20"/>
        <end position="292"/>
    </location>
</feature>
<comment type="catalytic activity">
    <reaction evidence="2">
        <text>a diacylglycerol + H2O = a monoacylglycerol + a fatty acid + H(+)</text>
        <dbReference type="Rhea" id="RHEA:32731"/>
        <dbReference type="ChEBI" id="CHEBI:15377"/>
        <dbReference type="ChEBI" id="CHEBI:15378"/>
        <dbReference type="ChEBI" id="CHEBI:17408"/>
        <dbReference type="ChEBI" id="CHEBI:18035"/>
        <dbReference type="ChEBI" id="CHEBI:28868"/>
    </reaction>
</comment>
<accession>A0A6J3MCX9</accession>
<dbReference type="Pfam" id="PF01764">
    <property type="entry name" value="Lipase_3"/>
    <property type="match status" value="1"/>
</dbReference>
<dbReference type="InterPro" id="IPR051218">
    <property type="entry name" value="Sec_MonoDiacylglyc_Lipase"/>
</dbReference>
<dbReference type="CDD" id="cd00519">
    <property type="entry name" value="Lipase_3"/>
    <property type="match status" value="1"/>
</dbReference>
<evidence type="ECO:0000313" key="7">
    <source>
        <dbReference type="RefSeq" id="XP_033462769.1"/>
    </source>
</evidence>
<reference evidence="7" key="1">
    <citation type="submission" date="2020-01" db="EMBL/GenBank/DDBJ databases">
        <authorList>
            <consortium name="DOE Joint Genome Institute"/>
            <person name="Haridas S."/>
            <person name="Albert R."/>
            <person name="Binder M."/>
            <person name="Bloem J."/>
            <person name="Labutti K."/>
            <person name="Salamov A."/>
            <person name="Andreopoulos B."/>
            <person name="Baker S.E."/>
            <person name="Barry K."/>
            <person name="Bills G."/>
            <person name="Bluhm B.H."/>
            <person name="Cannon C."/>
            <person name="Castanera R."/>
            <person name="Culley D.E."/>
            <person name="Daum C."/>
            <person name="Ezra D."/>
            <person name="Gonzalez J.B."/>
            <person name="Henrissat B."/>
            <person name="Kuo A."/>
            <person name="Liang C."/>
            <person name="Lipzen A."/>
            <person name="Lutzoni F."/>
            <person name="Magnuson J."/>
            <person name="Mondo S."/>
            <person name="Nolan M."/>
            <person name="Ohm R."/>
            <person name="Pangilinan J."/>
            <person name="Park H.-J."/>
            <person name="Ramirez L."/>
            <person name="Alfaro M."/>
            <person name="Sun H."/>
            <person name="Tritt A."/>
            <person name="Yoshinaga Y."/>
            <person name="Zwiers L.-H."/>
            <person name="Turgeon B.G."/>
            <person name="Goodwin S.B."/>
            <person name="Spatafora J.W."/>
            <person name="Crous P.W."/>
            <person name="Grigoriev I.V."/>
        </authorList>
    </citation>
    <scope>NUCLEOTIDE SEQUENCE</scope>
    <source>
        <strain evidence="7">CBS 342.82</strain>
    </source>
</reference>
<organism evidence="7">
    <name type="scientific">Dissoconium aciculare CBS 342.82</name>
    <dbReference type="NCBI Taxonomy" id="1314786"/>
    <lineage>
        <taxon>Eukaryota</taxon>
        <taxon>Fungi</taxon>
        <taxon>Dikarya</taxon>
        <taxon>Ascomycota</taxon>
        <taxon>Pezizomycotina</taxon>
        <taxon>Dothideomycetes</taxon>
        <taxon>Dothideomycetidae</taxon>
        <taxon>Mycosphaerellales</taxon>
        <taxon>Dissoconiaceae</taxon>
        <taxon>Dissoconium</taxon>
    </lineage>
</organism>
<evidence type="ECO:0000259" key="5">
    <source>
        <dbReference type="Pfam" id="PF01764"/>
    </source>
</evidence>
<dbReference type="InterPro" id="IPR002921">
    <property type="entry name" value="Fungal_lipase-type"/>
</dbReference>
<comment type="catalytic activity">
    <reaction evidence="3">
        <text>a monoacylglycerol + H2O = glycerol + a fatty acid + H(+)</text>
        <dbReference type="Rhea" id="RHEA:15245"/>
        <dbReference type="ChEBI" id="CHEBI:15377"/>
        <dbReference type="ChEBI" id="CHEBI:15378"/>
        <dbReference type="ChEBI" id="CHEBI:17408"/>
        <dbReference type="ChEBI" id="CHEBI:17754"/>
        <dbReference type="ChEBI" id="CHEBI:28868"/>
    </reaction>
</comment>
<dbReference type="PANTHER" id="PTHR45856">
    <property type="entry name" value="ALPHA/BETA-HYDROLASES SUPERFAMILY PROTEIN"/>
    <property type="match status" value="1"/>
</dbReference>
<feature type="signal peptide" evidence="4">
    <location>
        <begin position="1"/>
        <end position="19"/>
    </location>
</feature>
<dbReference type="InterPro" id="IPR029058">
    <property type="entry name" value="AB_hydrolase_fold"/>
</dbReference>
<comment type="similarity">
    <text evidence="1">Belongs to the AB hydrolase superfamily. Lipase family. Class 3 subfamily.</text>
</comment>
<dbReference type="OrthoDB" id="426718at2759"/>
<dbReference type="GO" id="GO:0006629">
    <property type="term" value="P:lipid metabolic process"/>
    <property type="evidence" value="ECO:0007669"/>
    <property type="project" value="InterPro"/>
</dbReference>
<dbReference type="Gene3D" id="3.40.50.1820">
    <property type="entry name" value="alpha/beta hydrolase"/>
    <property type="match status" value="1"/>
</dbReference>
<keyword evidence="6" id="KW-1185">Reference proteome</keyword>
<dbReference type="GeneID" id="54357141"/>
<dbReference type="RefSeq" id="XP_033462769.1">
    <property type="nucleotide sequence ID" value="XM_033599342.1"/>
</dbReference>
<evidence type="ECO:0000256" key="2">
    <source>
        <dbReference type="ARBA" id="ARBA00047591"/>
    </source>
</evidence>
<gene>
    <name evidence="7" type="ORF">K489DRAFT_167071</name>
</gene>
<dbReference type="PANTHER" id="PTHR45856:SF11">
    <property type="entry name" value="FUNGAL LIPASE-LIKE DOMAIN-CONTAINING PROTEIN"/>
    <property type="match status" value="1"/>
</dbReference>
<evidence type="ECO:0000256" key="3">
    <source>
        <dbReference type="ARBA" id="ARBA00048461"/>
    </source>
</evidence>
<feature type="domain" description="Fungal lipase-type" evidence="5">
    <location>
        <begin position="80"/>
        <end position="217"/>
    </location>
</feature>
<dbReference type="SUPFAM" id="SSF53474">
    <property type="entry name" value="alpha/beta-Hydrolases"/>
    <property type="match status" value="1"/>
</dbReference>
<keyword evidence="4" id="KW-0732">Signal</keyword>
<reference evidence="7" key="2">
    <citation type="submission" date="2020-04" db="EMBL/GenBank/DDBJ databases">
        <authorList>
            <consortium name="NCBI Genome Project"/>
        </authorList>
    </citation>
    <scope>NUCLEOTIDE SEQUENCE</scope>
    <source>
        <strain evidence="7">CBS 342.82</strain>
    </source>
</reference>
<evidence type="ECO:0000313" key="6">
    <source>
        <dbReference type="Proteomes" id="UP000504637"/>
    </source>
</evidence>
<evidence type="ECO:0000256" key="1">
    <source>
        <dbReference type="ARBA" id="ARBA00043996"/>
    </source>
</evidence>
<name>A0A6J3MCX9_9PEZI</name>
<protein>
    <submittedName>
        <fullName evidence="7">Alpha/beta-hydrolase</fullName>
    </submittedName>
</protein>